<evidence type="ECO:0000313" key="2">
    <source>
        <dbReference type="EMBL" id="NLD25694.1"/>
    </source>
</evidence>
<evidence type="ECO:0000313" key="3">
    <source>
        <dbReference type="Proteomes" id="UP000545876"/>
    </source>
</evidence>
<reference evidence="2 3" key="1">
    <citation type="journal article" date="2020" name="Biotechnol. Biofuels">
        <title>New insights from the biogas microbiome by comprehensive genome-resolved metagenomics of nearly 1600 species originating from multiple anaerobic digesters.</title>
        <authorList>
            <person name="Campanaro S."/>
            <person name="Treu L."/>
            <person name="Rodriguez-R L.M."/>
            <person name="Kovalovszki A."/>
            <person name="Ziels R.M."/>
            <person name="Maus I."/>
            <person name="Zhu X."/>
            <person name="Kougias P.G."/>
            <person name="Basile A."/>
            <person name="Luo G."/>
            <person name="Schluter A."/>
            <person name="Konstantinidis K.T."/>
            <person name="Angelidaki I."/>
        </authorList>
    </citation>
    <scope>NUCLEOTIDE SEQUENCE [LARGE SCALE GENOMIC DNA]</scope>
    <source>
        <strain evidence="2">AS06rmzACSIP_65</strain>
    </source>
</reference>
<accession>A0A847D1S5</accession>
<dbReference type="EMBL" id="JAAZBX010000015">
    <property type="protein sequence ID" value="NLD25694.1"/>
    <property type="molecule type" value="Genomic_DNA"/>
</dbReference>
<feature type="non-terminal residue" evidence="2">
    <location>
        <position position="289"/>
    </location>
</feature>
<gene>
    <name evidence="2" type="ORF">GX656_03620</name>
</gene>
<evidence type="ECO:0000256" key="1">
    <source>
        <dbReference type="SAM" id="MobiDB-lite"/>
    </source>
</evidence>
<dbReference type="Proteomes" id="UP000545876">
    <property type="component" value="Unassembled WGS sequence"/>
</dbReference>
<feature type="region of interest" description="Disordered" evidence="1">
    <location>
        <begin position="266"/>
        <end position="289"/>
    </location>
</feature>
<sequence length="289" mass="30881">MGYFKVNTLPVSMATITGSGGEPQGCSPEAKFTGREANRTLSITVSGTDIDNINSINGVILWLVKDGNNISSEILARTYVGPSDAFVNPNKFGLFINTGGTVYMTMNSGATFIGWGRNGLDGGNIVHPVLDGDRNVIISNVQLVSHGFNLATGKYEFIITLEFPDNSPLSGHYTLYTALTDTLSYVSIPAGMSLDQRNVTSSGRDWNFDFVNPTIGAINTNVENAQQRLIDVNFTSNDNQGVIKDTVLNIYVSSSPKEVLLINPIPTNGGLSQEPSSSPISPQPGLISP</sequence>
<name>A0A847D1S5_9BACT</name>
<protein>
    <submittedName>
        <fullName evidence="2">Uncharacterized protein</fullName>
    </submittedName>
</protein>
<feature type="compositionally biased region" description="Low complexity" evidence="1">
    <location>
        <begin position="270"/>
        <end position="289"/>
    </location>
</feature>
<dbReference type="AlphaFoldDB" id="A0A847D1S5"/>
<organism evidence="2 3">
    <name type="scientific">Candidatus Dojkabacteria bacterium</name>
    <dbReference type="NCBI Taxonomy" id="2099670"/>
    <lineage>
        <taxon>Bacteria</taxon>
        <taxon>Candidatus Dojkabacteria</taxon>
    </lineage>
</organism>
<comment type="caution">
    <text evidence="2">The sequence shown here is derived from an EMBL/GenBank/DDBJ whole genome shotgun (WGS) entry which is preliminary data.</text>
</comment>
<proteinExistence type="predicted"/>